<evidence type="ECO:0000259" key="5">
    <source>
        <dbReference type="Pfam" id="PF01323"/>
    </source>
</evidence>
<name>A0A4P7NHH2_PYROR</name>
<dbReference type="AlphaFoldDB" id="A0A4P7NHH2"/>
<dbReference type="InterPro" id="IPR051924">
    <property type="entry name" value="GST_Kappa/NadH"/>
</dbReference>
<dbReference type="OMA" id="PFWGFDR"/>
<dbReference type="InterPro" id="IPR044088">
    <property type="entry name" value="GSTK"/>
</dbReference>
<evidence type="ECO:0000256" key="3">
    <source>
        <dbReference type="ARBA" id="ARBA00047960"/>
    </source>
</evidence>
<dbReference type="InterPro" id="IPR001853">
    <property type="entry name" value="DSBA-like_thioredoxin_dom"/>
</dbReference>
<dbReference type="GO" id="GO:0005739">
    <property type="term" value="C:mitochondrion"/>
    <property type="evidence" value="ECO:0007669"/>
    <property type="project" value="TreeGrafter"/>
</dbReference>
<dbReference type="FunFam" id="3.40.30.10:FF:000096">
    <property type="entry name" value="Glutathione S-transferase kappa"/>
    <property type="match status" value="1"/>
</dbReference>
<comment type="similarity">
    <text evidence="1 4">Belongs to the GST superfamily. Kappa family.</text>
</comment>
<sequence>MANGKIQCFLDIASYFSYIAFADLLPNLDLLAAHGVEVEFVPVLIAGINTQSGNKPPWTLQAKAEYLRYDSDRAKERVGKAGIAFPKDFLSMALTVLPQRAMHYIKRNYSTKQYLTAMHYLFHAFWTPPHKNLTKQDVLREVLASVPSDFPGQGAPLFSSQEVDDIIKAAGTQEYKDALTSSTDEAVAKGAFGAPWIFVTNARGAEEPFFGSDRFNHIYKFLDLPFRDIELLPPTKESKI</sequence>
<dbReference type="SMR" id="A0A4P7NHH2"/>
<dbReference type="GO" id="GO:0005777">
    <property type="term" value="C:peroxisome"/>
    <property type="evidence" value="ECO:0007669"/>
    <property type="project" value="TreeGrafter"/>
</dbReference>
<dbReference type="PANTHER" id="PTHR42943:SF13">
    <property type="entry name" value="GLUTATHIONE S-TRANSFERASE KAPPA-RELATED"/>
    <property type="match status" value="1"/>
</dbReference>
<dbReference type="EMBL" id="CP034207">
    <property type="protein sequence ID" value="QBZ61432.1"/>
    <property type="molecule type" value="Genomic_DNA"/>
</dbReference>
<evidence type="ECO:0000313" key="6">
    <source>
        <dbReference type="EMBL" id="QBZ61432.1"/>
    </source>
</evidence>
<dbReference type="EC" id="2.5.1.18" evidence="4"/>
<proteinExistence type="inferred from homology"/>
<keyword evidence="2 4" id="KW-0808">Transferase</keyword>
<dbReference type="SUPFAM" id="SSF52833">
    <property type="entry name" value="Thioredoxin-like"/>
    <property type="match status" value="1"/>
</dbReference>
<comment type="catalytic activity">
    <reaction evidence="3 4">
        <text>RX + glutathione = an S-substituted glutathione + a halide anion + H(+)</text>
        <dbReference type="Rhea" id="RHEA:16437"/>
        <dbReference type="ChEBI" id="CHEBI:15378"/>
        <dbReference type="ChEBI" id="CHEBI:16042"/>
        <dbReference type="ChEBI" id="CHEBI:17792"/>
        <dbReference type="ChEBI" id="CHEBI:57925"/>
        <dbReference type="ChEBI" id="CHEBI:90779"/>
        <dbReference type="EC" id="2.5.1.18"/>
    </reaction>
</comment>
<protein>
    <recommendedName>
        <fullName evidence="4">Glutathione S-transferase kappa</fullName>
        <ecNumber evidence="4">2.5.1.18</ecNumber>
    </recommendedName>
</protein>
<dbReference type="Gene3D" id="3.40.30.10">
    <property type="entry name" value="Glutaredoxin"/>
    <property type="match status" value="1"/>
</dbReference>
<dbReference type="CDD" id="cd03021">
    <property type="entry name" value="DsbA_GSTK"/>
    <property type="match status" value="1"/>
</dbReference>
<dbReference type="Pfam" id="PF01323">
    <property type="entry name" value="DSBA"/>
    <property type="match status" value="1"/>
</dbReference>
<dbReference type="Proteomes" id="UP000294847">
    <property type="component" value="Chromosome 4"/>
</dbReference>
<dbReference type="InterPro" id="IPR014440">
    <property type="entry name" value="HCCAis_GSTk"/>
</dbReference>
<evidence type="ECO:0000256" key="1">
    <source>
        <dbReference type="ARBA" id="ARBA00006494"/>
    </source>
</evidence>
<evidence type="ECO:0000313" key="7">
    <source>
        <dbReference type="Proteomes" id="UP000294847"/>
    </source>
</evidence>
<dbReference type="GO" id="GO:0006749">
    <property type="term" value="P:glutathione metabolic process"/>
    <property type="evidence" value="ECO:0007669"/>
    <property type="project" value="InterPro"/>
</dbReference>
<dbReference type="PIRSF" id="PIRSF006386">
    <property type="entry name" value="HCCAis_GSTk"/>
    <property type="match status" value="1"/>
</dbReference>
<accession>A0A4P7NHH2</accession>
<dbReference type="InterPro" id="IPR036249">
    <property type="entry name" value="Thioredoxin-like_sf"/>
</dbReference>
<dbReference type="PANTHER" id="PTHR42943">
    <property type="entry name" value="GLUTATHIONE S-TRANSFERASE KAPPA"/>
    <property type="match status" value="1"/>
</dbReference>
<organism evidence="6 7">
    <name type="scientific">Pyricularia oryzae</name>
    <name type="common">Rice blast fungus</name>
    <name type="synonym">Magnaporthe oryzae</name>
    <dbReference type="NCBI Taxonomy" id="318829"/>
    <lineage>
        <taxon>Eukaryota</taxon>
        <taxon>Fungi</taxon>
        <taxon>Dikarya</taxon>
        <taxon>Ascomycota</taxon>
        <taxon>Pezizomycotina</taxon>
        <taxon>Sordariomycetes</taxon>
        <taxon>Sordariomycetidae</taxon>
        <taxon>Magnaporthales</taxon>
        <taxon>Pyriculariaceae</taxon>
        <taxon>Pyricularia</taxon>
    </lineage>
</organism>
<dbReference type="GO" id="GO:0004602">
    <property type="term" value="F:glutathione peroxidase activity"/>
    <property type="evidence" value="ECO:0007669"/>
    <property type="project" value="InterPro"/>
</dbReference>
<evidence type="ECO:0000256" key="2">
    <source>
        <dbReference type="ARBA" id="ARBA00022679"/>
    </source>
</evidence>
<reference evidence="6 7" key="1">
    <citation type="journal article" date="2019" name="Mol. Biol. Evol.">
        <title>Blast fungal genomes show frequent chromosomal changes, gene gains and losses, and effector gene turnover.</title>
        <authorList>
            <person name="Gomez Luciano L.B."/>
            <person name="Jason Tsai I."/>
            <person name="Chuma I."/>
            <person name="Tosa Y."/>
            <person name="Chen Y.H."/>
            <person name="Li J.Y."/>
            <person name="Li M.Y."/>
            <person name="Jade Lu M.Y."/>
            <person name="Nakayashiki H."/>
            <person name="Li W.H."/>
        </authorList>
    </citation>
    <scope>NUCLEOTIDE SEQUENCE [LARGE SCALE GENOMIC DNA]</scope>
    <source>
        <strain evidence="6">MZ5-1-6</strain>
    </source>
</reference>
<dbReference type="GO" id="GO:0004364">
    <property type="term" value="F:glutathione transferase activity"/>
    <property type="evidence" value="ECO:0007669"/>
    <property type="project" value="UniProtKB-UniRule"/>
</dbReference>
<gene>
    <name evidence="6" type="ORF">PoMZ_08381</name>
</gene>
<feature type="domain" description="DSBA-like thioredoxin" evidence="5">
    <location>
        <begin position="6"/>
        <end position="218"/>
    </location>
</feature>
<dbReference type="VEuPathDB" id="FungiDB:M_BR32_EuGene_00043001"/>
<evidence type="ECO:0000256" key="4">
    <source>
        <dbReference type="PIRNR" id="PIRNR006386"/>
    </source>
</evidence>